<gene>
    <name evidence="1" type="ORF">NWP17_00620</name>
</gene>
<keyword evidence="2" id="KW-1185">Reference proteome</keyword>
<dbReference type="RefSeq" id="WP_280652981.1">
    <property type="nucleotide sequence ID" value="NZ_JANQDH010000006.1"/>
</dbReference>
<dbReference type="EMBL" id="JANQDH010000006">
    <property type="protein sequence ID" value="MDH6058961.1"/>
    <property type="molecule type" value="Genomic_DNA"/>
</dbReference>
<protein>
    <submittedName>
        <fullName evidence="1">Uncharacterized protein</fullName>
    </submittedName>
</protein>
<name>A0AA43K9S6_9CYAN</name>
<dbReference type="AlphaFoldDB" id="A0AA43K9S6"/>
<comment type="caution">
    <text evidence="1">The sequence shown here is derived from an EMBL/GenBank/DDBJ whole genome shotgun (WGS) entry which is preliminary data.</text>
</comment>
<evidence type="ECO:0000313" key="1">
    <source>
        <dbReference type="EMBL" id="MDH6058961.1"/>
    </source>
</evidence>
<reference evidence="1 2" key="1">
    <citation type="journal article" date="2023" name="J. Phycol.">
        <title>Chrysosporum ovalisporum is synonymous with the true-branching cyanobacterium Umezakia natans (Nostocales/Aphanizomenonaceae).</title>
        <authorList>
            <person name="McGregor G.B."/>
            <person name="Sendall B.C."/>
            <person name="Niiyama Y."/>
            <person name="Tuji A."/>
            <person name="Willis A."/>
        </authorList>
    </citation>
    <scope>NUCLEOTIDE SEQUENCE [LARGE SCALE GENOMIC DNA]</scope>
    <source>
        <strain evidence="1 2">ANA360D</strain>
    </source>
</reference>
<dbReference type="Proteomes" id="UP001159387">
    <property type="component" value="Unassembled WGS sequence"/>
</dbReference>
<proteinExistence type="predicted"/>
<accession>A0AA43K9S6</accession>
<organism evidence="1 2">
    <name type="scientific">Chrysosporum bergii ANA360D</name>
    <dbReference type="NCBI Taxonomy" id="617107"/>
    <lineage>
        <taxon>Bacteria</taxon>
        <taxon>Bacillati</taxon>
        <taxon>Cyanobacteriota</taxon>
        <taxon>Cyanophyceae</taxon>
        <taxon>Nostocales</taxon>
        <taxon>Nodulariaceae</taxon>
        <taxon>Chrysosporum</taxon>
    </lineage>
</organism>
<sequence>MEDARTTRRSFTLVCHVFNKCYMFKKHTSKKHSFLKYLSEQEQEKLAGGQTQDILGTTNFFFQKTDIQTEADNNLNLAGDDSSSQTTKYTLSQITIASSITFTLPSSPPNSNSLNNLMGKIINQLFSSLTS</sequence>
<evidence type="ECO:0000313" key="2">
    <source>
        <dbReference type="Proteomes" id="UP001159387"/>
    </source>
</evidence>